<name>A0A3N2CTV7_9ACTN</name>
<reference evidence="1 2" key="1">
    <citation type="submission" date="2018-11" db="EMBL/GenBank/DDBJ databases">
        <title>Sequencing the genomes of 1000 actinobacteria strains.</title>
        <authorList>
            <person name="Klenk H.-P."/>
        </authorList>
    </citation>
    <scope>NUCLEOTIDE SEQUENCE [LARGE SCALE GENOMIC DNA]</scope>
    <source>
        <strain evidence="1 2">DSM 12652</strain>
    </source>
</reference>
<comment type="caution">
    <text evidence="1">The sequence shown here is derived from an EMBL/GenBank/DDBJ whole genome shotgun (WGS) entry which is preliminary data.</text>
</comment>
<evidence type="ECO:0000313" key="2">
    <source>
        <dbReference type="Proteomes" id="UP000281738"/>
    </source>
</evidence>
<dbReference type="Proteomes" id="UP000281738">
    <property type="component" value="Unassembled WGS sequence"/>
</dbReference>
<keyword evidence="2" id="KW-1185">Reference proteome</keyword>
<proteinExistence type="predicted"/>
<dbReference type="OrthoDB" id="342114at2"/>
<dbReference type="RefSeq" id="WP_148076993.1">
    <property type="nucleotide sequence ID" value="NZ_RKHO01000001.1"/>
</dbReference>
<organism evidence="1 2">
    <name type="scientific">Nocardioides aurantiacus</name>
    <dbReference type="NCBI Taxonomy" id="86796"/>
    <lineage>
        <taxon>Bacteria</taxon>
        <taxon>Bacillati</taxon>
        <taxon>Actinomycetota</taxon>
        <taxon>Actinomycetes</taxon>
        <taxon>Propionibacteriales</taxon>
        <taxon>Nocardioidaceae</taxon>
        <taxon>Nocardioides</taxon>
    </lineage>
</organism>
<protein>
    <submittedName>
        <fullName evidence="1">Uncharacterized protein</fullName>
    </submittedName>
</protein>
<accession>A0A3N2CTV7</accession>
<dbReference type="AlphaFoldDB" id="A0A3N2CTV7"/>
<gene>
    <name evidence="1" type="ORF">EDD33_1814</name>
</gene>
<dbReference type="EMBL" id="RKHO01000001">
    <property type="protein sequence ID" value="ROR90957.1"/>
    <property type="molecule type" value="Genomic_DNA"/>
</dbReference>
<evidence type="ECO:0000313" key="1">
    <source>
        <dbReference type="EMBL" id="ROR90957.1"/>
    </source>
</evidence>
<sequence length="186" mass="21132">MHLLGVQPVNTERRYERPQPWAKDPRLDWTVDGDLLQTLHPVWGSTLLDAGRADADALRVGNLRRLRGDEMPLPVFVPRFDRSRIHRLLRLRGTPYAFTGSAFEDGRVVLLSCECGDLDCGAVSTRVEVTAGTVEWQDVGLQVTYEPFHQTAQPIELLRLTFDRAQYEELINRLLAADWSDGPPRL</sequence>